<dbReference type="Gene3D" id="3.20.20.450">
    <property type="entry name" value="EAL domain"/>
    <property type="match status" value="1"/>
</dbReference>
<dbReference type="SUPFAM" id="SSF141868">
    <property type="entry name" value="EAL domain-like"/>
    <property type="match status" value="1"/>
</dbReference>
<dbReference type="InterPro" id="IPR029787">
    <property type="entry name" value="Nucleotide_cyclase"/>
</dbReference>
<feature type="transmembrane region" description="Helical" evidence="1">
    <location>
        <begin position="20"/>
        <end position="41"/>
    </location>
</feature>
<dbReference type="CDD" id="cd01949">
    <property type="entry name" value="GGDEF"/>
    <property type="match status" value="1"/>
</dbReference>
<feature type="transmembrane region" description="Helical" evidence="1">
    <location>
        <begin position="47"/>
        <end position="69"/>
    </location>
</feature>
<sequence length="660" mass="75472">MHKVQNNHLRCRKNAFQISFIYFISALLWIVISDYAVGLVIENSDKIVLVEIYKGIFFVSATTIILYFLTYRFFRTMQSQYDANLEHIAKHKKAKESLIDSKSELSKYDTLLNTIVNSSPDAIYAKDLDGKYILFNEAAAKMVHADVQDVLGKSDEEIFDVEDAIKVKIADRATMRSAEISTTEHTLTMKDGSLKTVLATKGALVDEKNNIFGIFGISRDITNQKEHEHFLEESREKFYNLSHIDKVTKLPNRLHISEVLVEKCSQKVPFCLILLDLDEFKIVNDSYGHRFGDKLLYEISKVLVEVFDSSAFIARMGGDEFAIALNQSDKKEIEALMQKLHHKFDSPFTIDMIDIYITASSGISIYPDDVKSMEEMYQAADTAMYNAKRLGKNSFSFYSSKLKKEAVEYTQMVTSLKQAIKNSELELYFQPQNEAESGKIVGVEALLRWKHKDKMISPDVFIPLAERSGLIVEIGDFVLRSAFKTVKKWHEMGILWGRVAINMSARQLTHLNLINTLKNMLKESGCEASWIELEITESSVLENPELVISLLEELRGIGFYISMDDFGTGYSSLSYLKNLPINKLKIDRSFIMNIRDEPKNQIIVKTVIFLAKELGIHILAEGVETEEERSFLLLNKIDSIQGYYYAKPMPMKDMEKLLQE</sequence>
<evidence type="ECO:0000259" key="3">
    <source>
        <dbReference type="PROSITE" id="PS50113"/>
    </source>
</evidence>
<keyword evidence="7" id="KW-1185">Reference proteome</keyword>
<dbReference type="PANTHER" id="PTHR44757:SF2">
    <property type="entry name" value="BIOFILM ARCHITECTURE MAINTENANCE PROTEIN MBAA"/>
    <property type="match status" value="1"/>
</dbReference>
<dbReference type="Proteomes" id="UP000309561">
    <property type="component" value="Unassembled WGS sequence"/>
</dbReference>
<dbReference type="NCBIfam" id="TIGR00229">
    <property type="entry name" value="sensory_box"/>
    <property type="match status" value="1"/>
</dbReference>
<dbReference type="InterPro" id="IPR013656">
    <property type="entry name" value="PAS_4"/>
</dbReference>
<accession>A0A4U2ZBC7</accession>
<dbReference type="Pfam" id="PF00563">
    <property type="entry name" value="EAL"/>
    <property type="match status" value="1"/>
</dbReference>
<dbReference type="SMART" id="SM00052">
    <property type="entry name" value="EAL"/>
    <property type="match status" value="1"/>
</dbReference>
<dbReference type="InterPro" id="IPR001633">
    <property type="entry name" value="EAL_dom"/>
</dbReference>
<evidence type="ECO:0000313" key="7">
    <source>
        <dbReference type="Proteomes" id="UP000309561"/>
    </source>
</evidence>
<feature type="domain" description="PAS" evidence="2">
    <location>
        <begin position="108"/>
        <end position="178"/>
    </location>
</feature>
<dbReference type="Gene3D" id="3.30.70.270">
    <property type="match status" value="1"/>
</dbReference>
<dbReference type="PROSITE" id="PS50887">
    <property type="entry name" value="GGDEF"/>
    <property type="match status" value="1"/>
</dbReference>
<dbReference type="Pfam" id="PF00990">
    <property type="entry name" value="GGDEF"/>
    <property type="match status" value="1"/>
</dbReference>
<dbReference type="PROSITE" id="PS50113">
    <property type="entry name" value="PAC"/>
    <property type="match status" value="1"/>
</dbReference>
<name>A0A4U2ZBC7_9BACT</name>
<comment type="caution">
    <text evidence="6">The sequence shown here is derived from an EMBL/GenBank/DDBJ whole genome shotgun (WGS) entry which is preliminary data.</text>
</comment>
<keyword evidence="1" id="KW-0812">Transmembrane</keyword>
<feature type="domain" description="EAL" evidence="4">
    <location>
        <begin position="409"/>
        <end position="660"/>
    </location>
</feature>
<dbReference type="PROSITE" id="PS50883">
    <property type="entry name" value="EAL"/>
    <property type="match status" value="1"/>
</dbReference>
<protein>
    <submittedName>
        <fullName evidence="6">EAL domain-containing protein</fullName>
    </submittedName>
</protein>
<evidence type="ECO:0000313" key="6">
    <source>
        <dbReference type="EMBL" id="TKI70972.1"/>
    </source>
</evidence>
<dbReference type="EMBL" id="SZPX01000001">
    <property type="protein sequence ID" value="TKI70972.1"/>
    <property type="molecule type" value="Genomic_DNA"/>
</dbReference>
<dbReference type="PANTHER" id="PTHR44757">
    <property type="entry name" value="DIGUANYLATE CYCLASE DGCP"/>
    <property type="match status" value="1"/>
</dbReference>
<feature type="domain" description="PAC" evidence="3">
    <location>
        <begin position="181"/>
        <end position="233"/>
    </location>
</feature>
<dbReference type="CDD" id="cd01948">
    <property type="entry name" value="EAL"/>
    <property type="match status" value="1"/>
</dbReference>
<dbReference type="NCBIfam" id="TIGR00254">
    <property type="entry name" value="GGDEF"/>
    <property type="match status" value="1"/>
</dbReference>
<proteinExistence type="predicted"/>
<dbReference type="PROSITE" id="PS50112">
    <property type="entry name" value="PAS"/>
    <property type="match status" value="1"/>
</dbReference>
<gene>
    <name evidence="6" type="ORF">FCU45_00870</name>
</gene>
<keyword evidence="1" id="KW-1133">Transmembrane helix</keyword>
<evidence type="ECO:0000259" key="4">
    <source>
        <dbReference type="PROSITE" id="PS50883"/>
    </source>
</evidence>
<dbReference type="InterPro" id="IPR043128">
    <property type="entry name" value="Rev_trsase/Diguanyl_cyclase"/>
</dbReference>
<evidence type="ECO:0000259" key="2">
    <source>
        <dbReference type="PROSITE" id="PS50112"/>
    </source>
</evidence>
<dbReference type="OrthoDB" id="5372181at2"/>
<keyword evidence="1" id="KW-0472">Membrane</keyword>
<dbReference type="SMART" id="SM00091">
    <property type="entry name" value="PAS"/>
    <property type="match status" value="1"/>
</dbReference>
<organism evidence="6 7">
    <name type="scientific">Sulfurimonas crateris</name>
    <dbReference type="NCBI Taxonomy" id="2574727"/>
    <lineage>
        <taxon>Bacteria</taxon>
        <taxon>Pseudomonadati</taxon>
        <taxon>Campylobacterota</taxon>
        <taxon>Epsilonproteobacteria</taxon>
        <taxon>Campylobacterales</taxon>
        <taxon>Sulfurimonadaceae</taxon>
        <taxon>Sulfurimonas</taxon>
    </lineage>
</organism>
<dbReference type="InterPro" id="IPR035965">
    <property type="entry name" value="PAS-like_dom_sf"/>
</dbReference>
<evidence type="ECO:0000256" key="1">
    <source>
        <dbReference type="SAM" id="Phobius"/>
    </source>
</evidence>
<dbReference type="InterPro" id="IPR000014">
    <property type="entry name" value="PAS"/>
</dbReference>
<dbReference type="InterPro" id="IPR000160">
    <property type="entry name" value="GGDEF_dom"/>
</dbReference>
<dbReference type="CDD" id="cd00130">
    <property type="entry name" value="PAS"/>
    <property type="match status" value="1"/>
</dbReference>
<dbReference type="SMART" id="SM00267">
    <property type="entry name" value="GGDEF"/>
    <property type="match status" value="1"/>
</dbReference>
<dbReference type="Pfam" id="PF08448">
    <property type="entry name" value="PAS_4"/>
    <property type="match status" value="1"/>
</dbReference>
<evidence type="ECO:0000259" key="5">
    <source>
        <dbReference type="PROSITE" id="PS50887"/>
    </source>
</evidence>
<dbReference type="InterPro" id="IPR052155">
    <property type="entry name" value="Biofilm_reg_signaling"/>
</dbReference>
<dbReference type="AlphaFoldDB" id="A0A4U2ZBC7"/>
<feature type="domain" description="GGDEF" evidence="5">
    <location>
        <begin position="268"/>
        <end position="400"/>
    </location>
</feature>
<dbReference type="SUPFAM" id="SSF55785">
    <property type="entry name" value="PYP-like sensor domain (PAS domain)"/>
    <property type="match status" value="1"/>
</dbReference>
<reference evidence="6 7" key="1">
    <citation type="submission" date="2019-04" db="EMBL/GenBank/DDBJ databases">
        <title>Sulfurimonas crateris sp. nov. a facultative anaerobic sulfur-oxidizing chemolithautotrophic bacterium isolated from a terrestrial mud vulcano.</title>
        <authorList>
            <person name="Ratnikova N.M."/>
            <person name="Slobodkin A.I."/>
            <person name="Merkel A.Y."/>
            <person name="Novikov A."/>
            <person name="Bonch-Osmolovskaya E.A."/>
            <person name="Slobodkina G.B."/>
        </authorList>
    </citation>
    <scope>NUCLEOTIDE SEQUENCE [LARGE SCALE GENOMIC DNA]</scope>
    <source>
        <strain evidence="6 7">SN118</strain>
    </source>
</reference>
<dbReference type="InterPro" id="IPR000700">
    <property type="entry name" value="PAS-assoc_C"/>
</dbReference>
<dbReference type="SUPFAM" id="SSF55073">
    <property type="entry name" value="Nucleotide cyclase"/>
    <property type="match status" value="1"/>
</dbReference>
<dbReference type="Gene3D" id="3.30.450.20">
    <property type="entry name" value="PAS domain"/>
    <property type="match status" value="1"/>
</dbReference>
<dbReference type="InterPro" id="IPR035919">
    <property type="entry name" value="EAL_sf"/>
</dbReference>